<evidence type="ECO:0000313" key="1">
    <source>
        <dbReference type="EMBL" id="POM61112.1"/>
    </source>
</evidence>
<protein>
    <submittedName>
        <fullName evidence="1">Uncharacterized protein</fullName>
    </submittedName>
</protein>
<gene>
    <name evidence="1" type="ORF">PHPALM_29923</name>
</gene>
<dbReference type="EMBL" id="NCKW01016304">
    <property type="protein sequence ID" value="POM61112.1"/>
    <property type="molecule type" value="Genomic_DNA"/>
</dbReference>
<comment type="caution">
    <text evidence="1">The sequence shown here is derived from an EMBL/GenBank/DDBJ whole genome shotgun (WGS) entry which is preliminary data.</text>
</comment>
<keyword evidence="2" id="KW-1185">Reference proteome</keyword>
<accession>A0A2P4X6E8</accession>
<reference evidence="1 2" key="1">
    <citation type="journal article" date="2017" name="Genome Biol. Evol.">
        <title>Phytophthora megakarya and P. palmivora, closely related causal agents of cacao black pod rot, underwent increases in genome sizes and gene numbers by different mechanisms.</title>
        <authorList>
            <person name="Ali S.S."/>
            <person name="Shao J."/>
            <person name="Lary D.J."/>
            <person name="Kronmiller B."/>
            <person name="Shen D."/>
            <person name="Strem M.D."/>
            <person name="Amoako-Attah I."/>
            <person name="Akrofi A.Y."/>
            <person name="Begoude B.A."/>
            <person name="Ten Hoopen G.M."/>
            <person name="Coulibaly K."/>
            <person name="Kebe B.I."/>
            <person name="Melnick R.L."/>
            <person name="Guiltinan M.J."/>
            <person name="Tyler B.M."/>
            <person name="Meinhardt L.W."/>
            <person name="Bailey B.A."/>
        </authorList>
    </citation>
    <scope>NUCLEOTIDE SEQUENCE [LARGE SCALE GENOMIC DNA]</scope>
    <source>
        <strain evidence="2">sbr112.9</strain>
    </source>
</reference>
<name>A0A2P4X6E8_9STRA</name>
<evidence type="ECO:0000313" key="2">
    <source>
        <dbReference type="Proteomes" id="UP000237271"/>
    </source>
</evidence>
<sequence>MTDCGLQTASILAQIIDVGFQLMDLVGPTIEISVEIGDLGFQGRDLGCRLRRLQTDNAIGFQGGLEGITLLSEAMNFSPIMPDLPTLGSTHHLERLERANMLTIAIHGLIGPAGGQPEIVAQTQHSTTQGDHRSTQIFR</sequence>
<proteinExistence type="predicted"/>
<dbReference type="AlphaFoldDB" id="A0A2P4X6E8"/>
<organism evidence="1 2">
    <name type="scientific">Phytophthora palmivora</name>
    <dbReference type="NCBI Taxonomy" id="4796"/>
    <lineage>
        <taxon>Eukaryota</taxon>
        <taxon>Sar</taxon>
        <taxon>Stramenopiles</taxon>
        <taxon>Oomycota</taxon>
        <taxon>Peronosporomycetes</taxon>
        <taxon>Peronosporales</taxon>
        <taxon>Peronosporaceae</taxon>
        <taxon>Phytophthora</taxon>
    </lineage>
</organism>
<dbReference type="Proteomes" id="UP000237271">
    <property type="component" value="Unassembled WGS sequence"/>
</dbReference>